<keyword evidence="2" id="KW-0521">NADP</keyword>
<sequence length="283" mass="30328">MADPSTFPIYPDLRGRVALITGIGQVGSTETKTWGNGAATARLLSHNGVRIFGCDLKLPAAERTQTRLLAENSNAECAVVSCDVTKPEEVDKMVRGCLERYGRIDILVNNVGMTAPGDPGSMDLEAWEKQIDLNLKSVFLCCRAVLPIMEKQGSGVVINNASITAMRYIGKPQIAYASAKAAVLQFTKASGVMYAPRGVRVNAVVPGLIYSPLVENLLNSEKEEDREVGRKIMEHNVPMGRMGTPEDVANAVVFLCSDAARYITSHALVVDGGITNSTGTGMP</sequence>
<dbReference type="AlphaFoldDB" id="A0AAN7SWK6"/>
<protein>
    <submittedName>
        <fullName evidence="4">Uncharacterized protein</fullName>
    </submittedName>
</protein>
<evidence type="ECO:0000313" key="4">
    <source>
        <dbReference type="EMBL" id="KAK5082940.1"/>
    </source>
</evidence>
<dbReference type="PANTHER" id="PTHR42760:SF115">
    <property type="entry name" value="3-OXOACYL-[ACYL-CARRIER-PROTEIN] REDUCTASE FABG"/>
    <property type="match status" value="1"/>
</dbReference>
<dbReference type="GO" id="GO:0016616">
    <property type="term" value="F:oxidoreductase activity, acting on the CH-OH group of donors, NAD or NADP as acceptor"/>
    <property type="evidence" value="ECO:0007669"/>
    <property type="project" value="TreeGrafter"/>
</dbReference>
<dbReference type="SUPFAM" id="SSF51735">
    <property type="entry name" value="NAD(P)-binding Rossmann-fold domains"/>
    <property type="match status" value="1"/>
</dbReference>
<keyword evidence="5" id="KW-1185">Reference proteome</keyword>
<dbReference type="FunFam" id="3.40.50.720:FF:000084">
    <property type="entry name" value="Short-chain dehydrogenase reductase"/>
    <property type="match status" value="1"/>
</dbReference>
<dbReference type="EMBL" id="JAVRRJ010000007">
    <property type="protein sequence ID" value="KAK5082940.1"/>
    <property type="molecule type" value="Genomic_DNA"/>
</dbReference>
<dbReference type="Proteomes" id="UP001309876">
    <property type="component" value="Unassembled WGS sequence"/>
</dbReference>
<comment type="caution">
    <text evidence="4">The sequence shown here is derived from an EMBL/GenBank/DDBJ whole genome shotgun (WGS) entry which is preliminary data.</text>
</comment>
<dbReference type="InterPro" id="IPR002347">
    <property type="entry name" value="SDR_fam"/>
</dbReference>
<dbReference type="InterPro" id="IPR036291">
    <property type="entry name" value="NAD(P)-bd_dom_sf"/>
</dbReference>
<organism evidence="4 5">
    <name type="scientific">Lithohypha guttulata</name>
    <dbReference type="NCBI Taxonomy" id="1690604"/>
    <lineage>
        <taxon>Eukaryota</taxon>
        <taxon>Fungi</taxon>
        <taxon>Dikarya</taxon>
        <taxon>Ascomycota</taxon>
        <taxon>Pezizomycotina</taxon>
        <taxon>Eurotiomycetes</taxon>
        <taxon>Chaetothyriomycetidae</taxon>
        <taxon>Chaetothyriales</taxon>
        <taxon>Trichomeriaceae</taxon>
        <taxon>Lithohypha</taxon>
    </lineage>
</organism>
<gene>
    <name evidence="4" type="ORF">LTR05_006822</name>
</gene>
<evidence type="ECO:0000313" key="5">
    <source>
        <dbReference type="Proteomes" id="UP001309876"/>
    </source>
</evidence>
<dbReference type="CDD" id="cd05233">
    <property type="entry name" value="SDR_c"/>
    <property type="match status" value="1"/>
</dbReference>
<dbReference type="Gene3D" id="3.40.50.720">
    <property type="entry name" value="NAD(P)-binding Rossmann-like Domain"/>
    <property type="match status" value="1"/>
</dbReference>
<reference evidence="4 5" key="1">
    <citation type="submission" date="2023-08" db="EMBL/GenBank/DDBJ databases">
        <title>Black Yeasts Isolated from many extreme environments.</title>
        <authorList>
            <person name="Coleine C."/>
            <person name="Stajich J.E."/>
            <person name="Selbmann L."/>
        </authorList>
    </citation>
    <scope>NUCLEOTIDE SEQUENCE [LARGE SCALE GENOMIC DNA]</scope>
    <source>
        <strain evidence="4 5">CCFEE 5910</strain>
    </source>
</reference>
<dbReference type="PRINTS" id="PR00080">
    <property type="entry name" value="SDRFAMILY"/>
</dbReference>
<keyword evidence="3" id="KW-0560">Oxidoreductase</keyword>
<dbReference type="PANTHER" id="PTHR42760">
    <property type="entry name" value="SHORT-CHAIN DEHYDROGENASES/REDUCTASES FAMILY MEMBER"/>
    <property type="match status" value="1"/>
</dbReference>
<dbReference type="PRINTS" id="PR00081">
    <property type="entry name" value="GDHRDH"/>
</dbReference>
<proteinExistence type="inferred from homology"/>
<evidence type="ECO:0000256" key="2">
    <source>
        <dbReference type="ARBA" id="ARBA00022857"/>
    </source>
</evidence>
<name>A0AAN7SWK6_9EURO</name>
<accession>A0AAN7SWK6</accession>
<evidence type="ECO:0000256" key="1">
    <source>
        <dbReference type="ARBA" id="ARBA00006484"/>
    </source>
</evidence>
<dbReference type="Pfam" id="PF13561">
    <property type="entry name" value="adh_short_C2"/>
    <property type="match status" value="1"/>
</dbReference>
<comment type="similarity">
    <text evidence="1">Belongs to the short-chain dehydrogenases/reductases (SDR) family.</text>
</comment>
<evidence type="ECO:0000256" key="3">
    <source>
        <dbReference type="ARBA" id="ARBA00023002"/>
    </source>
</evidence>